<name>A0AC35FX91_9BILA</name>
<dbReference type="Proteomes" id="UP000887580">
    <property type="component" value="Unplaced"/>
</dbReference>
<accession>A0AC35FX91</accession>
<evidence type="ECO:0000313" key="1">
    <source>
        <dbReference type="Proteomes" id="UP000887580"/>
    </source>
</evidence>
<reference evidence="2" key="1">
    <citation type="submission" date="2022-11" db="UniProtKB">
        <authorList>
            <consortium name="WormBaseParasite"/>
        </authorList>
    </citation>
    <scope>IDENTIFICATION</scope>
</reference>
<dbReference type="WBParaSite" id="PS1159_v2.g21485.t1">
    <property type="protein sequence ID" value="PS1159_v2.g21485.t1"/>
    <property type="gene ID" value="PS1159_v2.g21485"/>
</dbReference>
<protein>
    <submittedName>
        <fullName evidence="2">Strictosidine synthase conserved region domain-containing protein</fullName>
    </submittedName>
</protein>
<proteinExistence type="predicted"/>
<sequence>MIRLEPTTCVLIALVSKSFYYLIQQGITGFSPEYYTLPAPPKLEGPLKPNTKLSKSEHVLKSYVRGPESLHVEGDTIYTGTLDAKIIKIVNGKITDTVLLKPENAYKCDGRFEAEPFCGRPLGIRRFDKDRLVVADAYLGIFLVNVDMAQDKVEHILKSDKTEVDGEECSFHNDVEVFDNDTIIFSCSSSRWGRRHAFHILLEQKNDGRIYRYTISTKNLEVIAKGLRFPNGVQLTKDKTSLLISETGMARIHKLSLTDPAGKPRPLIENLPGMPDNIRVTPRGTYLVALAGHRSNDTMALFDRLGPHPWLRQALIQIIPEQWITTYGPRFQPQYGFVIEFNEQGKILDTFQDPKAKSVNSISEAVEHDGYIYMGTFKDDYIAKVKRS</sequence>
<organism evidence="1 2">
    <name type="scientific">Panagrolaimus sp. PS1159</name>
    <dbReference type="NCBI Taxonomy" id="55785"/>
    <lineage>
        <taxon>Eukaryota</taxon>
        <taxon>Metazoa</taxon>
        <taxon>Ecdysozoa</taxon>
        <taxon>Nematoda</taxon>
        <taxon>Chromadorea</taxon>
        <taxon>Rhabditida</taxon>
        <taxon>Tylenchina</taxon>
        <taxon>Panagrolaimomorpha</taxon>
        <taxon>Panagrolaimoidea</taxon>
        <taxon>Panagrolaimidae</taxon>
        <taxon>Panagrolaimus</taxon>
    </lineage>
</organism>
<evidence type="ECO:0000313" key="2">
    <source>
        <dbReference type="WBParaSite" id="PS1159_v2.g21485.t1"/>
    </source>
</evidence>